<dbReference type="Proteomes" id="UP000196710">
    <property type="component" value="Chromosome"/>
</dbReference>
<feature type="chain" id="PRO_5043870482" evidence="3">
    <location>
        <begin position="25"/>
        <end position="1105"/>
    </location>
</feature>
<reference evidence="5" key="1">
    <citation type="journal article" date="2017" name="Genome Announc.">
        <title>High-Quality Whole-Genome Sequences of the Oligo-Mouse-Microbiota Bacterial Community.</title>
        <authorList>
            <person name="Garzetti D."/>
            <person name="Brugiroux S."/>
            <person name="Bunk B."/>
            <person name="Pukall R."/>
            <person name="McCoy K.D."/>
            <person name="Macpherson A.J."/>
            <person name="Stecher B."/>
        </authorList>
    </citation>
    <scope>NUCLEOTIDE SEQUENCE</scope>
    <source>
        <strain evidence="5">KB18</strain>
    </source>
</reference>
<evidence type="ECO:0000256" key="2">
    <source>
        <dbReference type="SAM" id="MobiDB-lite"/>
    </source>
</evidence>
<protein>
    <submittedName>
        <fullName evidence="6">S-layer homology domain-containing protein</fullName>
    </submittedName>
</protein>
<dbReference type="EMBL" id="CP065321">
    <property type="protein sequence ID" value="QQR29707.1"/>
    <property type="molecule type" value="Genomic_DNA"/>
</dbReference>
<evidence type="ECO:0000256" key="3">
    <source>
        <dbReference type="SAM" id="SignalP"/>
    </source>
</evidence>
<dbReference type="KEGG" id="amur:ADH66_06910"/>
<accession>A0A1Z2XPR5</accession>
<evidence type="ECO:0000313" key="8">
    <source>
        <dbReference type="Proteomes" id="UP000596035"/>
    </source>
</evidence>
<dbReference type="Gene3D" id="2.60.120.380">
    <property type="match status" value="4"/>
</dbReference>
<dbReference type="InterPro" id="IPR001119">
    <property type="entry name" value="SLH_dom"/>
</dbReference>
<gene>
    <name evidence="5" type="ORF">ADH66_06910</name>
    <name evidence="6" type="ORF">I5Q82_17005</name>
</gene>
<dbReference type="RefSeq" id="WP_066534060.1">
    <property type="nucleotide sequence ID" value="NZ_CP021422.1"/>
</dbReference>
<evidence type="ECO:0000313" key="7">
    <source>
        <dbReference type="Proteomes" id="UP000196710"/>
    </source>
</evidence>
<proteinExistence type="predicted"/>
<reference evidence="6 8" key="3">
    <citation type="submission" date="2020-11" db="EMBL/GenBank/DDBJ databases">
        <title>Closed and high quality bacterial genomes of the OMM12 community.</title>
        <authorList>
            <person name="Marbouty M."/>
            <person name="Lamy-Besnier Q."/>
            <person name="Debarbieux L."/>
            <person name="Koszul R."/>
        </authorList>
    </citation>
    <scope>NUCLEOTIDE SEQUENCE [LARGE SCALE GENOMIC DNA]</scope>
    <source>
        <strain evidence="6 8">KB18</strain>
    </source>
</reference>
<evidence type="ECO:0000259" key="4">
    <source>
        <dbReference type="PROSITE" id="PS51272"/>
    </source>
</evidence>
<keyword evidence="7" id="KW-1185">Reference proteome</keyword>
<dbReference type="SUPFAM" id="SSF89260">
    <property type="entry name" value="Collagen-binding domain"/>
    <property type="match status" value="4"/>
</dbReference>
<feature type="signal peptide" evidence="3">
    <location>
        <begin position="1"/>
        <end position="24"/>
    </location>
</feature>
<dbReference type="EMBL" id="CP021422">
    <property type="protein sequence ID" value="ASB40416.1"/>
    <property type="molecule type" value="Genomic_DNA"/>
</dbReference>
<keyword evidence="3" id="KW-0732">Signal</keyword>
<dbReference type="PROSITE" id="PS51272">
    <property type="entry name" value="SLH"/>
    <property type="match status" value="3"/>
</dbReference>
<feature type="domain" description="SLH" evidence="4">
    <location>
        <begin position="818"/>
        <end position="881"/>
    </location>
</feature>
<dbReference type="Pfam" id="PF00395">
    <property type="entry name" value="SLH"/>
    <property type="match status" value="3"/>
</dbReference>
<evidence type="ECO:0000256" key="1">
    <source>
        <dbReference type="ARBA" id="ARBA00022737"/>
    </source>
</evidence>
<keyword evidence="1" id="KW-0677">Repeat</keyword>
<dbReference type="AlphaFoldDB" id="A0A1Z2XPR5"/>
<sequence length="1105" mass="122273">MKKVLAILLAVCLTVGVLPVYSSAASETEENNSFATAQQINVNAALTGAIPDGGDLDFYTFRLDRDGYIRLSFRHEYVDDSSTLWKLTLFDANCGAINQKTGSGKDVNHTYDPVGLPAGTYYIEVAPYSHNTYSTVPYNLTVNYTPAGDWETEDNGEFSRADQIDVNETVNGSMIHNSDTDLFQFSLSQPGYINLSFDHEYIDDSSTLWYINLYNAEYRLINRYSAAGEDIKNEYGYVGLPAGTYYVGISPYSLNTYSTKPYKMKVNFTPSAEWETEFNDAFDLADAIQTNQMVHGAIMNSSDKDFYRFELPSDGAVILSFAHDYVDNSSVLWYIDICNSEYKLLNEYRSTGDIVDGKSGIIGLPAGTYYVRVRPYSSYTYKTIPYRLTVNYTQSGPEAGPWETEFNDQFADADVIPVNQSVGGSIMSDSDEDFCRFELDEQGPVSITFKHDYLDNSGTVWRVYLYNNALKQISQYDSKGTDTRNLFGPSNLAAGTYYVKITPYSSYTYSTNTYVFYVSAGGESSPAPTSSPSPAPTQSPTPIPTSTPTAKPTTAPPPSSTPDIKALENFLAQFGWWAGGSSYDAQRATASSPAQYGAKNIFEAMLSTGSGYCYNDTLYPGEARQEVWDGKDPWGKWNGYRKTNAQKMEWILSHIFNCSDSHIAALKSSVLKENPTIYYLDGYYYNKLGGVGGGFSASVTNIQPYDGKYRVTYSLKSMYETTGRPRYAIVEWKVIDGQGYWSLHYNTELKDGQDPIKTGGFLDVKEQEYYCKPVLWAVENRITSGIGTGKFGPESSCTRGQIVTFLWRAAGSPSPKTATNPFTDVKPSDYYYKAVLWAVENNITSGIGNGKFGPGNSCTRGQAVTFIWRAAGSPNSATGNSFKDVAAGSYYEKAVNWAVANGITSGTSKTAFSPGKTCTRGQIVTFLYRHYVQATDVKPPKPEDTAYQDILKGLSNKDYFLYDVDSDGIRELIVLRTDETAIRGSVYTVQDGRAIGLMDNETIMSMASVPGGRIGVVSKQGKKYICTRSWNSGYSHPYTSNTGEIKLYTLLGGKLTLSEKVAYRIQSMNSTVPGETDIVRTVNGSGTALDYSQYQEWIESMTWLG</sequence>
<feature type="domain" description="SLH" evidence="4">
    <location>
        <begin position="882"/>
        <end position="941"/>
    </location>
</feature>
<evidence type="ECO:0000313" key="6">
    <source>
        <dbReference type="EMBL" id="QQR29707.1"/>
    </source>
</evidence>
<feature type="domain" description="SLH" evidence="4">
    <location>
        <begin position="757"/>
        <end position="817"/>
    </location>
</feature>
<feature type="region of interest" description="Disordered" evidence="2">
    <location>
        <begin position="525"/>
        <end position="562"/>
    </location>
</feature>
<name>A0A1Z2XPR5_9FIRM</name>
<organism evidence="6 8">
    <name type="scientific">Acutalibacter muris</name>
    <dbReference type="NCBI Taxonomy" id="1796620"/>
    <lineage>
        <taxon>Bacteria</taxon>
        <taxon>Bacillati</taxon>
        <taxon>Bacillota</taxon>
        <taxon>Clostridia</taxon>
        <taxon>Eubacteriales</taxon>
        <taxon>Acutalibacteraceae</taxon>
        <taxon>Acutalibacter</taxon>
    </lineage>
</organism>
<evidence type="ECO:0000313" key="5">
    <source>
        <dbReference type="EMBL" id="ASB40416.1"/>
    </source>
</evidence>
<feature type="compositionally biased region" description="Pro residues" evidence="2">
    <location>
        <begin position="529"/>
        <end position="545"/>
    </location>
</feature>
<reference evidence="7" key="2">
    <citation type="submission" date="2017-05" db="EMBL/GenBank/DDBJ databases">
        <title>Improved OligoMM genomes.</title>
        <authorList>
            <person name="Garzetti D."/>
        </authorList>
    </citation>
    <scope>NUCLEOTIDE SEQUENCE [LARGE SCALE GENOMIC DNA]</scope>
    <source>
        <strain evidence="7">KB18</strain>
    </source>
</reference>
<dbReference type="Proteomes" id="UP000596035">
    <property type="component" value="Chromosome"/>
</dbReference>